<feature type="region of interest" description="Disordered" evidence="8">
    <location>
        <begin position="18"/>
        <end position="63"/>
    </location>
</feature>
<dbReference type="GO" id="GO:0006974">
    <property type="term" value="P:DNA damage response"/>
    <property type="evidence" value="ECO:0007669"/>
    <property type="project" value="UniProtKB-KW"/>
</dbReference>
<dbReference type="PANTHER" id="PTHR13220">
    <property type="entry name" value="TIMELESS INTERACTING-RELATED"/>
    <property type="match status" value="1"/>
</dbReference>
<comment type="similarity">
    <text evidence="2 6">Belongs to the CSM3 family.</text>
</comment>
<dbReference type="PANTHER" id="PTHR13220:SF11">
    <property type="entry name" value="TIMELESS-INTERACTING PROTEIN"/>
    <property type="match status" value="1"/>
</dbReference>
<dbReference type="AlphaFoldDB" id="A0A921YQ18"/>
<feature type="compositionally biased region" description="Acidic residues" evidence="8">
    <location>
        <begin position="167"/>
        <end position="177"/>
    </location>
</feature>
<dbReference type="OrthoDB" id="437078at2759"/>
<organism evidence="10 11">
    <name type="scientific">Manduca sexta</name>
    <name type="common">Tobacco hawkmoth</name>
    <name type="synonym">Tobacco hornworm</name>
    <dbReference type="NCBI Taxonomy" id="7130"/>
    <lineage>
        <taxon>Eukaryota</taxon>
        <taxon>Metazoa</taxon>
        <taxon>Ecdysozoa</taxon>
        <taxon>Arthropoda</taxon>
        <taxon>Hexapoda</taxon>
        <taxon>Insecta</taxon>
        <taxon>Pterygota</taxon>
        <taxon>Neoptera</taxon>
        <taxon>Endopterygota</taxon>
        <taxon>Lepidoptera</taxon>
        <taxon>Glossata</taxon>
        <taxon>Ditrysia</taxon>
        <taxon>Bombycoidea</taxon>
        <taxon>Sphingidae</taxon>
        <taxon>Sphinginae</taxon>
        <taxon>Sphingini</taxon>
        <taxon>Manduca</taxon>
    </lineage>
</organism>
<reference evidence="10" key="2">
    <citation type="submission" date="2020-12" db="EMBL/GenBank/DDBJ databases">
        <authorList>
            <person name="Kanost M."/>
        </authorList>
    </citation>
    <scope>NUCLEOTIDE SEQUENCE</scope>
</reference>
<proteinExistence type="inferred from homology"/>
<evidence type="ECO:0000256" key="5">
    <source>
        <dbReference type="ARBA" id="ARBA00023306"/>
    </source>
</evidence>
<keyword evidence="11" id="KW-1185">Reference proteome</keyword>
<dbReference type="GO" id="GO:0031297">
    <property type="term" value="P:replication fork processing"/>
    <property type="evidence" value="ECO:0007669"/>
    <property type="project" value="UniProtKB-UniRule"/>
</dbReference>
<dbReference type="Proteomes" id="UP000791440">
    <property type="component" value="Unassembled WGS sequence"/>
</dbReference>
<name>A0A921YQ18_MANSE</name>
<evidence type="ECO:0000313" key="10">
    <source>
        <dbReference type="EMBL" id="KAG6443456.1"/>
    </source>
</evidence>
<evidence type="ECO:0000256" key="1">
    <source>
        <dbReference type="ARBA" id="ARBA00004123"/>
    </source>
</evidence>
<dbReference type="InterPro" id="IPR040038">
    <property type="entry name" value="TIPIN/Csm3/Swi3"/>
</dbReference>
<keyword evidence="5 6" id="KW-0131">Cell cycle</keyword>
<feature type="region of interest" description="Disordered" evidence="8">
    <location>
        <begin position="156"/>
        <end position="177"/>
    </location>
</feature>
<sequence length="515" mass="58699">MSLLEDLFLQDEANEAQELERIIEGDENDDRPRSAASNSDENSAKEDEAEEDKRRVDPASGKTKRVIKNPRFVLNPARLTGPRGIEIIPEHFKDFKFKGKGHEKEDLDLVLKKLEHWAYRLYPKFAFEDCLKKIEILGKKRPVMVHLQKIRSDQLQSVDTVVQKDSSDDEDKAPPEEDEFDKLLQQQIELARATPAPESAKKPPPANARHIMSPFTMPKATSSPSISDEQKERMLRNRKLAEERRLARLKQNTSHENLAVGTIKLNTLHERMSNANEHSDSSDEEHHANVSVSVQINTSSNYKGTENNANEDEIMYDNVDEQGNGQKEVVEQTNTKRTSVNSSTHTENTLDCDNTIMNNSLKELQRNGNEIDVEHSTPEINGDISANVLNRHQETIEVLHKDVNEITNGKHKDQMNEERTSLTNEETCNNLEITKDDTPVKEVENDCDDNKFKNTSSDKSIEKVTEEIVKVNEESAEMAENEQNEKVNTVDTIQNAEIDKLVESELMDVDFDDDF</sequence>
<evidence type="ECO:0000256" key="8">
    <source>
        <dbReference type="SAM" id="MobiDB-lite"/>
    </source>
</evidence>
<dbReference type="GO" id="GO:0000076">
    <property type="term" value="P:DNA replication checkpoint signaling"/>
    <property type="evidence" value="ECO:0007669"/>
    <property type="project" value="UniProtKB-UniRule"/>
</dbReference>
<feature type="region of interest" description="Disordered" evidence="8">
    <location>
        <begin position="274"/>
        <end position="310"/>
    </location>
</feature>
<feature type="compositionally biased region" description="Polar residues" evidence="8">
    <location>
        <begin position="290"/>
        <end position="308"/>
    </location>
</feature>
<protein>
    <recommendedName>
        <fullName evidence="6">TIMELESS-interacting protein</fullName>
    </recommendedName>
</protein>
<comment type="caution">
    <text evidence="10">The sequence shown here is derived from an EMBL/GenBank/DDBJ whole genome shotgun (WGS) entry which is preliminary data.</text>
</comment>
<evidence type="ECO:0000259" key="9">
    <source>
        <dbReference type="Pfam" id="PF07962"/>
    </source>
</evidence>
<dbReference type="Pfam" id="PF07962">
    <property type="entry name" value="Swi3"/>
    <property type="match status" value="1"/>
</dbReference>
<dbReference type="GO" id="GO:0043111">
    <property type="term" value="P:replication fork arrest"/>
    <property type="evidence" value="ECO:0007669"/>
    <property type="project" value="TreeGrafter"/>
</dbReference>
<dbReference type="EMBL" id="JH668302">
    <property type="protein sequence ID" value="KAG6443456.1"/>
    <property type="molecule type" value="Genomic_DNA"/>
</dbReference>
<evidence type="ECO:0000256" key="6">
    <source>
        <dbReference type="RuleBase" id="RU366049"/>
    </source>
</evidence>
<dbReference type="GO" id="GO:0003677">
    <property type="term" value="F:DNA binding"/>
    <property type="evidence" value="ECO:0007669"/>
    <property type="project" value="TreeGrafter"/>
</dbReference>
<comment type="function">
    <text evidence="6">Plays an important role in the control of DNA replication and the maintenance of replication fork stability.</text>
</comment>
<dbReference type="InterPro" id="IPR012923">
    <property type="entry name" value="Csm3"/>
</dbReference>
<evidence type="ECO:0000256" key="7">
    <source>
        <dbReference type="SAM" id="Coils"/>
    </source>
</evidence>
<evidence type="ECO:0000256" key="2">
    <source>
        <dbReference type="ARBA" id="ARBA00006075"/>
    </source>
</evidence>
<gene>
    <name evidence="10" type="ORF">O3G_MSEX002849</name>
</gene>
<evidence type="ECO:0000256" key="3">
    <source>
        <dbReference type="ARBA" id="ARBA00022763"/>
    </source>
</evidence>
<feature type="compositionally biased region" description="Basic and acidic residues" evidence="8">
    <location>
        <begin position="274"/>
        <end position="288"/>
    </location>
</feature>
<reference evidence="10" key="1">
    <citation type="journal article" date="2016" name="Insect Biochem. Mol. Biol.">
        <title>Multifaceted biological insights from a draft genome sequence of the tobacco hornworm moth, Manduca sexta.</title>
        <authorList>
            <person name="Kanost M.R."/>
            <person name="Arrese E.L."/>
            <person name="Cao X."/>
            <person name="Chen Y.R."/>
            <person name="Chellapilla S."/>
            <person name="Goldsmith M.R."/>
            <person name="Grosse-Wilde E."/>
            <person name="Heckel D.G."/>
            <person name="Herndon N."/>
            <person name="Jiang H."/>
            <person name="Papanicolaou A."/>
            <person name="Qu J."/>
            <person name="Soulages J.L."/>
            <person name="Vogel H."/>
            <person name="Walters J."/>
            <person name="Waterhouse R.M."/>
            <person name="Ahn S.J."/>
            <person name="Almeida F.C."/>
            <person name="An C."/>
            <person name="Aqrawi P."/>
            <person name="Bretschneider A."/>
            <person name="Bryant W.B."/>
            <person name="Bucks S."/>
            <person name="Chao H."/>
            <person name="Chevignon G."/>
            <person name="Christen J.M."/>
            <person name="Clarke D.F."/>
            <person name="Dittmer N.T."/>
            <person name="Ferguson L.C.F."/>
            <person name="Garavelou S."/>
            <person name="Gordon K.H.J."/>
            <person name="Gunaratna R.T."/>
            <person name="Han Y."/>
            <person name="Hauser F."/>
            <person name="He Y."/>
            <person name="Heidel-Fischer H."/>
            <person name="Hirsh A."/>
            <person name="Hu Y."/>
            <person name="Jiang H."/>
            <person name="Kalra D."/>
            <person name="Klinner C."/>
            <person name="Konig C."/>
            <person name="Kovar C."/>
            <person name="Kroll A.R."/>
            <person name="Kuwar S.S."/>
            <person name="Lee S.L."/>
            <person name="Lehman R."/>
            <person name="Li K."/>
            <person name="Li Z."/>
            <person name="Liang H."/>
            <person name="Lovelace S."/>
            <person name="Lu Z."/>
            <person name="Mansfield J.H."/>
            <person name="McCulloch K.J."/>
            <person name="Mathew T."/>
            <person name="Morton B."/>
            <person name="Muzny D.M."/>
            <person name="Neunemann D."/>
            <person name="Ongeri F."/>
            <person name="Pauchet Y."/>
            <person name="Pu L.L."/>
            <person name="Pyrousis I."/>
            <person name="Rao X.J."/>
            <person name="Redding A."/>
            <person name="Roesel C."/>
            <person name="Sanchez-Gracia A."/>
            <person name="Schaack S."/>
            <person name="Shukla A."/>
            <person name="Tetreau G."/>
            <person name="Wang Y."/>
            <person name="Xiong G.H."/>
            <person name="Traut W."/>
            <person name="Walsh T.K."/>
            <person name="Worley K.C."/>
            <person name="Wu D."/>
            <person name="Wu W."/>
            <person name="Wu Y.Q."/>
            <person name="Zhang X."/>
            <person name="Zou Z."/>
            <person name="Zucker H."/>
            <person name="Briscoe A.D."/>
            <person name="Burmester T."/>
            <person name="Clem R.J."/>
            <person name="Feyereisen R."/>
            <person name="Grimmelikhuijzen C.J.P."/>
            <person name="Hamodrakas S.J."/>
            <person name="Hansson B.S."/>
            <person name="Huguet E."/>
            <person name="Jermiin L.S."/>
            <person name="Lan Q."/>
            <person name="Lehman H.K."/>
            <person name="Lorenzen M."/>
            <person name="Merzendorfer H."/>
            <person name="Michalopoulos I."/>
            <person name="Morton D.B."/>
            <person name="Muthukrishnan S."/>
            <person name="Oakeshott J.G."/>
            <person name="Palmer W."/>
            <person name="Park Y."/>
            <person name="Passarelli A.L."/>
            <person name="Rozas J."/>
            <person name="Schwartz L.M."/>
            <person name="Smith W."/>
            <person name="Southgate A."/>
            <person name="Vilcinskas A."/>
            <person name="Vogt R."/>
            <person name="Wang P."/>
            <person name="Werren J."/>
            <person name="Yu X.Q."/>
            <person name="Zhou J.J."/>
            <person name="Brown S.J."/>
            <person name="Scherer S.E."/>
            <person name="Richards S."/>
            <person name="Blissard G.W."/>
        </authorList>
    </citation>
    <scope>NUCLEOTIDE SEQUENCE</scope>
</reference>
<feature type="region of interest" description="Disordered" evidence="8">
    <location>
        <begin position="192"/>
        <end position="233"/>
    </location>
</feature>
<keyword evidence="4 6" id="KW-0539">Nucleus</keyword>
<evidence type="ECO:0000313" key="11">
    <source>
        <dbReference type="Proteomes" id="UP000791440"/>
    </source>
</evidence>
<comment type="subcellular location">
    <subcellularLocation>
        <location evidence="1 6">Nucleus</location>
    </subcellularLocation>
</comment>
<feature type="domain" description="Chromosome segregation in meiosis protein 3" evidence="9">
    <location>
        <begin position="74"/>
        <end position="154"/>
    </location>
</feature>
<keyword evidence="7" id="KW-0175">Coiled coil</keyword>
<dbReference type="GO" id="GO:0031298">
    <property type="term" value="C:replication fork protection complex"/>
    <property type="evidence" value="ECO:0007669"/>
    <property type="project" value="TreeGrafter"/>
</dbReference>
<keyword evidence="3 6" id="KW-0227">DNA damage</keyword>
<evidence type="ECO:0000256" key="4">
    <source>
        <dbReference type="ARBA" id="ARBA00023242"/>
    </source>
</evidence>
<accession>A0A921YQ18</accession>
<feature type="compositionally biased region" description="Basic and acidic residues" evidence="8">
    <location>
        <begin position="42"/>
        <end position="57"/>
    </location>
</feature>
<feature type="coiled-coil region" evidence="7">
    <location>
        <begin position="461"/>
        <end position="499"/>
    </location>
</feature>